<evidence type="ECO:0000313" key="10">
    <source>
        <dbReference type="EMBL" id="XFO70549.1"/>
    </source>
</evidence>
<reference evidence="10" key="1">
    <citation type="submission" date="2024-05" db="EMBL/GenBank/DDBJ databases">
        <title>Isolation and characterization of Sporomusa carbonis sp. nov., a carboxydotrophic hydrogenogen in the genus of Sporomusa isolated from a charcoal burning pile.</title>
        <authorList>
            <person name="Boeer T."/>
            <person name="Rosenbaum F."/>
            <person name="Eysell L."/>
            <person name="Mueller V."/>
            <person name="Daniel R."/>
            <person name="Poehlein A."/>
        </authorList>
    </citation>
    <scope>NUCLEOTIDE SEQUENCE [LARGE SCALE GENOMIC DNA]</scope>
    <source>
        <strain evidence="10">DSM 3132</strain>
    </source>
</reference>
<keyword evidence="2" id="KW-1003">Cell membrane</keyword>
<dbReference type="PANTHER" id="PTHR30572:SF4">
    <property type="entry name" value="ABC TRANSPORTER PERMEASE YTRF"/>
    <property type="match status" value="1"/>
</dbReference>
<feature type="transmembrane region" description="Helical" evidence="7">
    <location>
        <begin position="311"/>
        <end position="338"/>
    </location>
</feature>
<evidence type="ECO:0000256" key="3">
    <source>
        <dbReference type="ARBA" id="ARBA00022692"/>
    </source>
</evidence>
<dbReference type="EMBL" id="CP155571">
    <property type="protein sequence ID" value="XFO70549.1"/>
    <property type="molecule type" value="Genomic_DNA"/>
</dbReference>
<dbReference type="RefSeq" id="WP_093794259.1">
    <property type="nucleotide sequence ID" value="NZ_CP155571.1"/>
</dbReference>
<evidence type="ECO:0000256" key="5">
    <source>
        <dbReference type="ARBA" id="ARBA00023136"/>
    </source>
</evidence>
<keyword evidence="5 7" id="KW-0472">Membrane</keyword>
<comment type="subcellular location">
    <subcellularLocation>
        <location evidence="1">Cell membrane</location>
        <topology evidence="1">Multi-pass membrane protein</topology>
    </subcellularLocation>
</comment>
<dbReference type="Pfam" id="PF12704">
    <property type="entry name" value="MacB_PCD"/>
    <property type="match status" value="1"/>
</dbReference>
<dbReference type="InterPro" id="IPR003838">
    <property type="entry name" value="ABC3_permease_C"/>
</dbReference>
<evidence type="ECO:0000259" key="8">
    <source>
        <dbReference type="Pfam" id="PF02687"/>
    </source>
</evidence>
<proteinExistence type="inferred from homology"/>
<evidence type="ECO:0000256" key="1">
    <source>
        <dbReference type="ARBA" id="ARBA00004651"/>
    </source>
</evidence>
<feature type="domain" description="ABC3 transporter permease C-terminal" evidence="8">
    <location>
        <begin position="271"/>
        <end position="392"/>
    </location>
</feature>
<keyword evidence="11" id="KW-1185">Reference proteome</keyword>
<feature type="domain" description="MacB-like periplasmic core" evidence="9">
    <location>
        <begin position="21"/>
        <end position="233"/>
    </location>
</feature>
<accession>A0ABZ3IWT9</accession>
<feature type="transmembrane region" description="Helical" evidence="7">
    <location>
        <begin position="263"/>
        <end position="290"/>
    </location>
</feature>
<keyword evidence="3 7" id="KW-0812">Transmembrane</keyword>
<gene>
    <name evidence="10" type="ORF">SPACI_005480</name>
</gene>
<evidence type="ECO:0000256" key="7">
    <source>
        <dbReference type="SAM" id="Phobius"/>
    </source>
</evidence>
<evidence type="ECO:0000256" key="4">
    <source>
        <dbReference type="ARBA" id="ARBA00022989"/>
    </source>
</evidence>
<dbReference type="InterPro" id="IPR050250">
    <property type="entry name" value="Macrolide_Exporter_MacB"/>
</dbReference>
<dbReference type="Pfam" id="PF02687">
    <property type="entry name" value="FtsX"/>
    <property type="match status" value="1"/>
</dbReference>
<evidence type="ECO:0000313" key="11">
    <source>
        <dbReference type="Proteomes" id="UP000216052"/>
    </source>
</evidence>
<evidence type="ECO:0000259" key="9">
    <source>
        <dbReference type="Pfam" id="PF12704"/>
    </source>
</evidence>
<dbReference type="Proteomes" id="UP000216052">
    <property type="component" value="Chromosome"/>
</dbReference>
<evidence type="ECO:0008006" key="12">
    <source>
        <dbReference type="Google" id="ProtNLM"/>
    </source>
</evidence>
<keyword evidence="4 7" id="KW-1133">Transmembrane helix</keyword>
<comment type="similarity">
    <text evidence="6">Belongs to the ABC-4 integral membrane protein family.</text>
</comment>
<feature type="transmembrane region" description="Helical" evidence="7">
    <location>
        <begin position="361"/>
        <end position="385"/>
    </location>
</feature>
<sequence>MTVFQMIGSNLLHRKLQNSILILMIVLGVAIAFAASALYKSADTGMNEAIKRMGADIVIVPNTAEVEGGTLLYGGAPVNVYMNQSKLDEIKTIPGFISVSPQFFVHTLSGADCCSIDIPTRVIGIDPATDTYIKPWLPEAYNGRLPENSVILGAKNDYAGEPQIKILGKIFDIAAVAGETGTSIDYSIYMNINTARQLVKDNDEFRSMWAKYGQPENLISVILVRVEESADINFINEYLAKTGSIKPIIAVDVKKSIQSQMQLLMQIIGTFCFAIIGTIILQIFSNFYLSMRHRRSEYGTYLALGASRCKIYTLVVGEAISISVVGGFSGLLAGMLLYRGSCSFLSALRSYPLVSLSGRELFISAAIVFIVGVLVTTAASILPAWQAARLDPSSVMTKGEYA</sequence>
<organism evidence="10 11">
    <name type="scientific">Sporomusa acidovorans (strain ATCC 49682 / DSM 3132 / Mol)</name>
    <dbReference type="NCBI Taxonomy" id="1123286"/>
    <lineage>
        <taxon>Bacteria</taxon>
        <taxon>Bacillati</taxon>
        <taxon>Bacillota</taxon>
        <taxon>Negativicutes</taxon>
        <taxon>Selenomonadales</taxon>
        <taxon>Sporomusaceae</taxon>
        <taxon>Sporomusa</taxon>
    </lineage>
</organism>
<protein>
    <recommendedName>
        <fullName evidence="12">ABC transporter permease</fullName>
    </recommendedName>
</protein>
<dbReference type="PANTHER" id="PTHR30572">
    <property type="entry name" value="MEMBRANE COMPONENT OF TRANSPORTER-RELATED"/>
    <property type="match status" value="1"/>
</dbReference>
<evidence type="ECO:0000256" key="2">
    <source>
        <dbReference type="ARBA" id="ARBA00022475"/>
    </source>
</evidence>
<evidence type="ECO:0000256" key="6">
    <source>
        <dbReference type="ARBA" id="ARBA00038076"/>
    </source>
</evidence>
<feature type="transmembrane region" description="Helical" evidence="7">
    <location>
        <begin position="20"/>
        <end position="39"/>
    </location>
</feature>
<dbReference type="InterPro" id="IPR025857">
    <property type="entry name" value="MacB_PCD"/>
</dbReference>
<name>A0ABZ3IWT9_SPOA4</name>